<proteinExistence type="predicted"/>
<dbReference type="EMBL" id="JAPTMU010000377">
    <property type="protein sequence ID" value="KAJ4918907.1"/>
    <property type="molecule type" value="Genomic_DNA"/>
</dbReference>
<evidence type="ECO:0000313" key="2">
    <source>
        <dbReference type="EMBL" id="KAJ4918907.1"/>
    </source>
</evidence>
<evidence type="ECO:0000256" key="1">
    <source>
        <dbReference type="SAM" id="MobiDB-lite"/>
    </source>
</evidence>
<accession>A0AAD6A616</accession>
<gene>
    <name evidence="2" type="ORF">JOQ06_024359</name>
</gene>
<sequence length="104" mass="11966">MDDMWMSSPMDDMWMSSPMDEMWMSSPMDEMWMSSPMDDMSEDTSCGRGKDRFQKGQMIGLHQAKNPTKLLKPLKVKNCPTHSNHINESRLTLFQSDGGIMDPD</sequence>
<evidence type="ECO:0000313" key="3">
    <source>
        <dbReference type="Proteomes" id="UP001219934"/>
    </source>
</evidence>
<dbReference type="Proteomes" id="UP001219934">
    <property type="component" value="Unassembled WGS sequence"/>
</dbReference>
<protein>
    <submittedName>
        <fullName evidence="2">Uncharacterized protein</fullName>
    </submittedName>
</protein>
<name>A0AAD6A616_9TELE</name>
<comment type="caution">
    <text evidence="2">The sequence shown here is derived from an EMBL/GenBank/DDBJ whole genome shotgun (WGS) entry which is preliminary data.</text>
</comment>
<keyword evidence="3" id="KW-1185">Reference proteome</keyword>
<reference evidence="2" key="1">
    <citation type="submission" date="2022-11" db="EMBL/GenBank/DDBJ databases">
        <title>Chromosome-level genome of Pogonophryne albipinna.</title>
        <authorList>
            <person name="Jo E."/>
        </authorList>
    </citation>
    <scope>NUCLEOTIDE SEQUENCE</scope>
    <source>
        <strain evidence="2">SGF0006</strain>
        <tissue evidence="2">Muscle</tissue>
    </source>
</reference>
<dbReference type="AlphaFoldDB" id="A0AAD6A616"/>
<organism evidence="2 3">
    <name type="scientific">Pogonophryne albipinna</name>
    <dbReference type="NCBI Taxonomy" id="1090488"/>
    <lineage>
        <taxon>Eukaryota</taxon>
        <taxon>Metazoa</taxon>
        <taxon>Chordata</taxon>
        <taxon>Craniata</taxon>
        <taxon>Vertebrata</taxon>
        <taxon>Euteleostomi</taxon>
        <taxon>Actinopterygii</taxon>
        <taxon>Neopterygii</taxon>
        <taxon>Teleostei</taxon>
        <taxon>Neoteleostei</taxon>
        <taxon>Acanthomorphata</taxon>
        <taxon>Eupercaria</taxon>
        <taxon>Perciformes</taxon>
        <taxon>Notothenioidei</taxon>
        <taxon>Pogonophryne</taxon>
    </lineage>
</organism>
<feature type="region of interest" description="Disordered" evidence="1">
    <location>
        <begin position="31"/>
        <end position="52"/>
    </location>
</feature>